<keyword evidence="6" id="KW-0539">Nucleus</keyword>
<keyword evidence="4" id="KW-0158">Chromosome</keyword>
<dbReference type="PANTHER" id="PTHR45810">
    <property type="entry name" value="HISTONE H3.2"/>
    <property type="match status" value="1"/>
</dbReference>
<dbReference type="GO" id="GO:0005634">
    <property type="term" value="C:nucleus"/>
    <property type="evidence" value="ECO:0007669"/>
    <property type="project" value="UniProtKB-SubCell"/>
</dbReference>
<protein>
    <recommendedName>
        <fullName evidence="9">Core Histone H2A/H2B/H3 domain-containing protein</fullName>
    </recommendedName>
</protein>
<dbReference type="GO" id="GO:0030527">
    <property type="term" value="F:structural constituent of chromatin"/>
    <property type="evidence" value="ECO:0007669"/>
    <property type="project" value="InterPro"/>
</dbReference>
<evidence type="ECO:0000256" key="3">
    <source>
        <dbReference type="ARBA" id="ARBA00010343"/>
    </source>
</evidence>
<keyword evidence="5" id="KW-0238">DNA-binding</keyword>
<dbReference type="GO" id="GO:0000786">
    <property type="term" value="C:nucleosome"/>
    <property type="evidence" value="ECO:0007669"/>
    <property type="project" value="UniProtKB-KW"/>
</dbReference>
<evidence type="ECO:0000256" key="2">
    <source>
        <dbReference type="ARBA" id="ARBA00004286"/>
    </source>
</evidence>
<dbReference type="CDD" id="cd22911">
    <property type="entry name" value="HFD_H3"/>
    <property type="match status" value="1"/>
</dbReference>
<feature type="non-terminal residue" evidence="10">
    <location>
        <position position="304"/>
    </location>
</feature>
<gene>
    <name evidence="10" type="ORF">OSB1V03_LOCUS20931</name>
</gene>
<sequence length="304" mass="33659">MVLTKNVNNSLRNKAKHRGLPPVRCIGRPFEHGPNANVPYIGAPLTSTTTTNNNWTNGNWVVVIDNFNTSAQTDPVVDTDSETRPEPCVVEPINPDPSTVPLTTTIDNVDQDDDGDPIRFIALNEPSTNVMPSAAGSSKAGPCIITASGAVRRPMGKPEHMIRTRLIAATFSKKRGGIKKPKRKPTKKTRRARGSPEPLRRAGRPPDPPWLKEIKRYQGSTDILIKKLPFQRLVREVAYNLTPSQFNKDTMRWQSAAIGALQEAAEKYLVDILTDANLCAIHGKRVTVTPKDIQLARRIGNYYK</sequence>
<evidence type="ECO:0000256" key="8">
    <source>
        <dbReference type="SAM" id="MobiDB-lite"/>
    </source>
</evidence>
<evidence type="ECO:0000259" key="9">
    <source>
        <dbReference type="Pfam" id="PF00125"/>
    </source>
</evidence>
<evidence type="ECO:0000256" key="6">
    <source>
        <dbReference type="ARBA" id="ARBA00023242"/>
    </source>
</evidence>
<dbReference type="Proteomes" id="UP000759131">
    <property type="component" value="Unassembled WGS sequence"/>
</dbReference>
<dbReference type="SMART" id="SM00428">
    <property type="entry name" value="H3"/>
    <property type="match status" value="1"/>
</dbReference>
<feature type="region of interest" description="Disordered" evidence="8">
    <location>
        <begin position="173"/>
        <end position="209"/>
    </location>
</feature>
<keyword evidence="7" id="KW-0544">Nucleosome core</keyword>
<feature type="compositionally biased region" description="Basic residues" evidence="8">
    <location>
        <begin position="173"/>
        <end position="193"/>
    </location>
</feature>
<name>A0A7R9LSD3_9ACAR</name>
<proteinExistence type="inferred from homology"/>
<evidence type="ECO:0000256" key="5">
    <source>
        <dbReference type="ARBA" id="ARBA00023125"/>
    </source>
</evidence>
<dbReference type="SUPFAM" id="SSF47113">
    <property type="entry name" value="Histone-fold"/>
    <property type="match status" value="1"/>
</dbReference>
<dbReference type="InterPro" id="IPR000164">
    <property type="entry name" value="Histone_H3/CENP-A"/>
</dbReference>
<evidence type="ECO:0000313" key="11">
    <source>
        <dbReference type="Proteomes" id="UP000759131"/>
    </source>
</evidence>
<dbReference type="GO" id="GO:0046982">
    <property type="term" value="F:protein heterodimerization activity"/>
    <property type="evidence" value="ECO:0007669"/>
    <property type="project" value="InterPro"/>
</dbReference>
<dbReference type="AlphaFoldDB" id="A0A7R9LSD3"/>
<organism evidence="10">
    <name type="scientific">Medioppia subpectinata</name>
    <dbReference type="NCBI Taxonomy" id="1979941"/>
    <lineage>
        <taxon>Eukaryota</taxon>
        <taxon>Metazoa</taxon>
        <taxon>Ecdysozoa</taxon>
        <taxon>Arthropoda</taxon>
        <taxon>Chelicerata</taxon>
        <taxon>Arachnida</taxon>
        <taxon>Acari</taxon>
        <taxon>Acariformes</taxon>
        <taxon>Sarcoptiformes</taxon>
        <taxon>Oribatida</taxon>
        <taxon>Brachypylina</taxon>
        <taxon>Oppioidea</taxon>
        <taxon>Oppiidae</taxon>
        <taxon>Medioppia</taxon>
    </lineage>
</organism>
<dbReference type="EMBL" id="CAJPIZ010036557">
    <property type="protein sequence ID" value="CAG2120985.1"/>
    <property type="molecule type" value="Genomic_DNA"/>
</dbReference>
<dbReference type="OrthoDB" id="420022at2759"/>
<keyword evidence="11" id="KW-1185">Reference proteome</keyword>
<evidence type="ECO:0000256" key="7">
    <source>
        <dbReference type="ARBA" id="ARBA00023269"/>
    </source>
</evidence>
<dbReference type="Pfam" id="PF00125">
    <property type="entry name" value="Histone"/>
    <property type="match status" value="1"/>
</dbReference>
<dbReference type="EMBL" id="OC891132">
    <property type="protein sequence ID" value="CAD7646347.1"/>
    <property type="molecule type" value="Genomic_DNA"/>
</dbReference>
<comment type="subcellular location">
    <subcellularLocation>
        <location evidence="2">Chromosome</location>
    </subcellularLocation>
    <subcellularLocation>
        <location evidence="1">Nucleus</location>
    </subcellularLocation>
</comment>
<evidence type="ECO:0000256" key="1">
    <source>
        <dbReference type="ARBA" id="ARBA00004123"/>
    </source>
</evidence>
<evidence type="ECO:0000256" key="4">
    <source>
        <dbReference type="ARBA" id="ARBA00022454"/>
    </source>
</evidence>
<feature type="domain" description="Core Histone H2A/H2B/H3" evidence="9">
    <location>
        <begin position="210"/>
        <end position="299"/>
    </location>
</feature>
<comment type="similarity">
    <text evidence="3">Belongs to the histone H3 family.</text>
</comment>
<dbReference type="InterPro" id="IPR009072">
    <property type="entry name" value="Histone-fold"/>
</dbReference>
<dbReference type="PROSITE" id="PS00959">
    <property type="entry name" value="HISTONE_H3_2"/>
    <property type="match status" value="1"/>
</dbReference>
<dbReference type="GO" id="GO:0003677">
    <property type="term" value="F:DNA binding"/>
    <property type="evidence" value="ECO:0007669"/>
    <property type="project" value="UniProtKB-KW"/>
</dbReference>
<dbReference type="FunFam" id="1.10.20.10:FF:000085">
    <property type="entry name" value="Histone H3.2"/>
    <property type="match status" value="1"/>
</dbReference>
<dbReference type="InterPro" id="IPR007125">
    <property type="entry name" value="H2A/H2B/H3"/>
</dbReference>
<dbReference type="Gene3D" id="1.10.20.10">
    <property type="entry name" value="Histone, subunit A"/>
    <property type="match status" value="1"/>
</dbReference>
<reference evidence="10" key="1">
    <citation type="submission" date="2020-11" db="EMBL/GenBank/DDBJ databases">
        <authorList>
            <person name="Tran Van P."/>
        </authorList>
    </citation>
    <scope>NUCLEOTIDE SEQUENCE</scope>
</reference>
<accession>A0A7R9LSD3</accession>
<evidence type="ECO:0000313" key="10">
    <source>
        <dbReference type="EMBL" id="CAD7646347.1"/>
    </source>
</evidence>